<evidence type="ECO:0000313" key="5">
    <source>
        <dbReference type="EMBL" id="PEG38369.1"/>
    </source>
</evidence>
<sequence>MIQVCSQCGTRWNVRDRQRVWCPRCNGTLLAPSATPPQSEWRPTAPAVRPSGQGAQNAPPRLPPGYRWIAVRPGAPPPPRRRPRHPGPTPRYTEIPRWGLVEPVQPAETEQQQAEPRRGPSTAALRAVLVTTITVLGIAAFVHLVRYVLLIINREVLLNPVVAWAATGLGVLVSVAALFLIFATFVLLTNWLIARRAAAFKYVGREEHRPLWALRAGCLVPFVNLVWAPVFVMELAGVEDRLAHLRRPITVWWVVWAMSTAVSVFSIATSFTTDAQGIADNTVTTIVAYLIAMAAVVLAGRVLLGFERSPVEKPTTRWVLVADRSADEQGERHPDDTAADETSKQESDHTSDGESGVPVESEGQNSAA</sequence>
<dbReference type="Pfam" id="PF14219">
    <property type="entry name" value="DUF4328"/>
    <property type="match status" value="1"/>
</dbReference>
<dbReference type="AlphaFoldDB" id="A0A2A7N3I9"/>
<evidence type="ECO:0000313" key="6">
    <source>
        <dbReference type="Proteomes" id="UP000220914"/>
    </source>
</evidence>
<feature type="region of interest" description="Disordered" evidence="1">
    <location>
        <begin position="33"/>
        <end position="94"/>
    </location>
</feature>
<comment type="caution">
    <text evidence="5">The sequence shown here is derived from an EMBL/GenBank/DDBJ whole genome shotgun (WGS) entry which is preliminary data.</text>
</comment>
<feature type="transmembrane region" description="Helical" evidence="2">
    <location>
        <begin position="212"/>
        <end position="231"/>
    </location>
</feature>
<feature type="compositionally biased region" description="Basic and acidic residues" evidence="1">
    <location>
        <begin position="324"/>
        <end position="352"/>
    </location>
</feature>
<protein>
    <submittedName>
        <fullName evidence="4">Membrane protein</fullName>
    </submittedName>
</protein>
<dbReference type="Proteomes" id="UP000220914">
    <property type="component" value="Unassembled WGS sequence"/>
</dbReference>
<reference evidence="5 6" key="1">
    <citation type="submission" date="2017-10" db="EMBL/GenBank/DDBJ databases">
        <title>The new phylogeny of genus Mycobacterium.</title>
        <authorList>
            <person name="Tortoli E."/>
            <person name="Trovato A."/>
            <person name="Cirillo D.M."/>
        </authorList>
    </citation>
    <scope>NUCLEOTIDE SEQUENCE [LARGE SCALE GENOMIC DNA]</scope>
    <source>
        <strain evidence="5 6">CCUG37673</strain>
    </source>
</reference>
<feature type="transmembrane region" description="Helical" evidence="2">
    <location>
        <begin position="251"/>
        <end position="271"/>
    </location>
</feature>
<dbReference type="RefSeq" id="WP_097940511.1">
    <property type="nucleotide sequence ID" value="NZ_BLKS01000001.1"/>
</dbReference>
<feature type="domain" description="DUF4328" evidence="3">
    <location>
        <begin position="155"/>
        <end position="307"/>
    </location>
</feature>
<keyword evidence="2" id="KW-0472">Membrane</keyword>
<accession>A0A2A7N3I9</accession>
<evidence type="ECO:0000259" key="3">
    <source>
        <dbReference type="Pfam" id="PF14219"/>
    </source>
</evidence>
<gene>
    <name evidence="5" type="ORF">CQY20_13055</name>
    <name evidence="4" type="ORF">MAGR_52480</name>
</gene>
<dbReference type="InterPro" id="IPR025565">
    <property type="entry name" value="DUF4328"/>
</dbReference>
<evidence type="ECO:0000256" key="2">
    <source>
        <dbReference type="SAM" id="Phobius"/>
    </source>
</evidence>
<evidence type="ECO:0000256" key="1">
    <source>
        <dbReference type="SAM" id="MobiDB-lite"/>
    </source>
</evidence>
<feature type="transmembrane region" description="Helical" evidence="2">
    <location>
        <begin position="283"/>
        <end position="304"/>
    </location>
</feature>
<reference evidence="4" key="3">
    <citation type="submission" date="2020-02" db="EMBL/GenBank/DDBJ databases">
        <authorList>
            <person name="Matsumoto Y."/>
            <person name="Motooka D."/>
            <person name="Nakamura S."/>
        </authorList>
    </citation>
    <scope>NUCLEOTIDE SEQUENCE</scope>
    <source>
        <strain evidence="4">JCM 6377</strain>
    </source>
</reference>
<evidence type="ECO:0000313" key="7">
    <source>
        <dbReference type="Proteomes" id="UP000465302"/>
    </source>
</evidence>
<keyword evidence="2" id="KW-1133">Transmembrane helix</keyword>
<feature type="transmembrane region" description="Helical" evidence="2">
    <location>
        <begin position="161"/>
        <end position="192"/>
    </location>
</feature>
<keyword evidence="6" id="KW-1185">Reference proteome</keyword>
<dbReference type="OrthoDB" id="4774087at2"/>
<dbReference type="Proteomes" id="UP000465302">
    <property type="component" value="Unassembled WGS sequence"/>
</dbReference>
<evidence type="ECO:0000313" key="4">
    <source>
        <dbReference type="EMBL" id="GFG53807.1"/>
    </source>
</evidence>
<dbReference type="EMBL" id="PDCP01000020">
    <property type="protein sequence ID" value="PEG38369.1"/>
    <property type="molecule type" value="Genomic_DNA"/>
</dbReference>
<reference evidence="4 7" key="2">
    <citation type="journal article" date="2019" name="Emerg. Microbes Infect.">
        <title>Comprehensive subspecies identification of 175 nontuberculous mycobacteria species based on 7547 genomic profiles.</title>
        <authorList>
            <person name="Matsumoto Y."/>
            <person name="Kinjo T."/>
            <person name="Motooka D."/>
            <person name="Nabeya D."/>
            <person name="Jung N."/>
            <person name="Uechi K."/>
            <person name="Horii T."/>
            <person name="Iida T."/>
            <person name="Fujita J."/>
            <person name="Nakamura S."/>
        </authorList>
    </citation>
    <scope>NUCLEOTIDE SEQUENCE [LARGE SCALE GENOMIC DNA]</scope>
    <source>
        <strain evidence="4 7">JCM 6377</strain>
    </source>
</reference>
<organism evidence="5 6">
    <name type="scientific">Mycolicibacterium agri</name>
    <name type="common">Mycobacterium agri</name>
    <dbReference type="NCBI Taxonomy" id="36811"/>
    <lineage>
        <taxon>Bacteria</taxon>
        <taxon>Bacillati</taxon>
        <taxon>Actinomycetota</taxon>
        <taxon>Actinomycetes</taxon>
        <taxon>Mycobacteriales</taxon>
        <taxon>Mycobacteriaceae</taxon>
        <taxon>Mycolicibacterium</taxon>
    </lineage>
</organism>
<feature type="region of interest" description="Disordered" evidence="1">
    <location>
        <begin position="322"/>
        <end position="368"/>
    </location>
</feature>
<name>A0A2A7N3I9_MYCAG</name>
<dbReference type="EMBL" id="BLKS01000001">
    <property type="protein sequence ID" value="GFG53807.1"/>
    <property type="molecule type" value="Genomic_DNA"/>
</dbReference>
<proteinExistence type="predicted"/>
<feature type="transmembrane region" description="Helical" evidence="2">
    <location>
        <begin position="127"/>
        <end position="149"/>
    </location>
</feature>
<keyword evidence="2" id="KW-0812">Transmembrane</keyword>